<name>A0A6N7PEM8_9BACT</name>
<gene>
    <name evidence="1" type="ORF">GF068_00900</name>
</gene>
<proteinExistence type="predicted"/>
<evidence type="ECO:0000313" key="1">
    <source>
        <dbReference type="EMBL" id="MRG90488.1"/>
    </source>
</evidence>
<evidence type="ECO:0008006" key="3">
    <source>
        <dbReference type="Google" id="ProtNLM"/>
    </source>
</evidence>
<dbReference type="AlphaFoldDB" id="A0A6N7PEM8"/>
<accession>A0A6N7PEM8</accession>
<dbReference type="Proteomes" id="UP000440224">
    <property type="component" value="Unassembled WGS sequence"/>
</dbReference>
<reference evidence="1 2" key="1">
    <citation type="submission" date="2019-10" db="EMBL/GenBank/DDBJ databases">
        <title>A soil myxobacterium in the family Polyangiaceae.</title>
        <authorList>
            <person name="Li Y."/>
            <person name="Wang J."/>
        </authorList>
    </citation>
    <scope>NUCLEOTIDE SEQUENCE [LARGE SCALE GENOMIC DNA]</scope>
    <source>
        <strain evidence="1 2">DSM 14734</strain>
    </source>
</reference>
<protein>
    <recommendedName>
        <fullName evidence="3">PIN domain-containing protein</fullName>
    </recommendedName>
</protein>
<keyword evidence="2" id="KW-1185">Reference proteome</keyword>
<dbReference type="EMBL" id="WJIE01000001">
    <property type="protein sequence ID" value="MRG90488.1"/>
    <property type="molecule type" value="Genomic_DNA"/>
</dbReference>
<sequence>MFRLWLDTNCARSAPRLRKLQPLAREKGVTVVIHPQVYLERRRQMRVEKGDAFSSQVFDDLVVKQLGIEVSKLELAQSLAAAWADTLYDRYPTAEAWEGAKQKSLGGELRKGFEVPPGDMPMTTDWLVSLLVESDPTARIVTHDDGEEWRALREAKRVLSWNEAITWLEGLPPA</sequence>
<organism evidence="1 2">
    <name type="scientific">Polyangium spumosum</name>
    <dbReference type="NCBI Taxonomy" id="889282"/>
    <lineage>
        <taxon>Bacteria</taxon>
        <taxon>Pseudomonadati</taxon>
        <taxon>Myxococcota</taxon>
        <taxon>Polyangia</taxon>
        <taxon>Polyangiales</taxon>
        <taxon>Polyangiaceae</taxon>
        <taxon>Polyangium</taxon>
    </lineage>
</organism>
<dbReference type="RefSeq" id="WP_153817399.1">
    <property type="nucleotide sequence ID" value="NZ_WJIE01000001.1"/>
</dbReference>
<comment type="caution">
    <text evidence="1">The sequence shown here is derived from an EMBL/GenBank/DDBJ whole genome shotgun (WGS) entry which is preliminary data.</text>
</comment>
<dbReference type="OrthoDB" id="5510886at2"/>
<evidence type="ECO:0000313" key="2">
    <source>
        <dbReference type="Proteomes" id="UP000440224"/>
    </source>
</evidence>